<gene>
    <name evidence="3" type="ORF">GGE06_001785</name>
</gene>
<dbReference type="RefSeq" id="WP_184930459.1">
    <property type="nucleotide sequence ID" value="NZ_JACHJY010000002.1"/>
</dbReference>
<dbReference type="CDD" id="cd02253">
    <property type="entry name" value="DmpA"/>
    <property type="match status" value="1"/>
</dbReference>
<evidence type="ECO:0000256" key="1">
    <source>
        <dbReference type="ARBA" id="ARBA00007068"/>
    </source>
</evidence>
<dbReference type="EMBL" id="JACHJY010000002">
    <property type="protein sequence ID" value="MBB4980877.1"/>
    <property type="molecule type" value="Genomic_DNA"/>
</dbReference>
<keyword evidence="4" id="KW-1185">Reference proteome</keyword>
<dbReference type="Proteomes" id="UP000582643">
    <property type="component" value="Unassembled WGS sequence"/>
</dbReference>
<dbReference type="Pfam" id="PF03576">
    <property type="entry name" value="Peptidase_S58"/>
    <property type="match status" value="1"/>
</dbReference>
<dbReference type="PANTHER" id="PTHR36512:SF3">
    <property type="entry name" value="BLR5678 PROTEIN"/>
    <property type="match status" value="1"/>
</dbReference>
<dbReference type="InterPro" id="IPR005321">
    <property type="entry name" value="Peptidase_S58_DmpA"/>
</dbReference>
<proteinExistence type="inferred from homology"/>
<evidence type="ECO:0000256" key="2">
    <source>
        <dbReference type="SAM" id="MobiDB-lite"/>
    </source>
</evidence>
<name>A0A7W7TYI9_9ACTN</name>
<evidence type="ECO:0000313" key="3">
    <source>
        <dbReference type="EMBL" id="MBB4980877.1"/>
    </source>
</evidence>
<feature type="region of interest" description="Disordered" evidence="2">
    <location>
        <begin position="1"/>
        <end position="27"/>
    </location>
</feature>
<dbReference type="AlphaFoldDB" id="A0A7W7TYI9"/>
<evidence type="ECO:0000313" key="4">
    <source>
        <dbReference type="Proteomes" id="UP000582643"/>
    </source>
</evidence>
<keyword evidence="3" id="KW-0031">Aminopeptidase</keyword>
<keyword evidence="3" id="KW-0645">Protease</keyword>
<accession>A0A7W7TYI9</accession>
<dbReference type="PANTHER" id="PTHR36512">
    <property type="entry name" value="D-AMINOPEPTIDASE"/>
    <property type="match status" value="1"/>
</dbReference>
<organism evidence="3 4">
    <name type="scientific">Streptomyces nymphaeiformis</name>
    <dbReference type="NCBI Taxonomy" id="2663842"/>
    <lineage>
        <taxon>Bacteria</taxon>
        <taxon>Bacillati</taxon>
        <taxon>Actinomycetota</taxon>
        <taxon>Actinomycetes</taxon>
        <taxon>Kitasatosporales</taxon>
        <taxon>Streptomycetaceae</taxon>
        <taxon>Streptomyces</taxon>
    </lineage>
</organism>
<sequence length="393" mass="40899">MTLSTPLSTTEAVPAHHTPSGRPRARALGIPLDGTPGPWNAITDVPGVEVGHVTLIEGEGVRTGVTALLPRGRNGVGTPCAAGWYSLNGNGEMTGTTWIEESGGFNLPIALTNTHAVGAVHTGVDQWVAENHPRLAAQWMLPVVAETWDGYLNDINGRHVHPEHAIAAIDAAASGPLEEGSVGGGTGMNCYGFKGGSGTSSRTVGYGPDTWTIGALAQANFGDRRELVIAGAPVGRSLLDDNPLEDDDWFQRDLGGTPGRVPGGAGSVIVVLGTDAPLLPGQCKALARRAALGLGRTGTPGGHFSGDIFLAFSTANAGALNSTFPEGDPTEEDYDNLRFVPWGRIDPFYEAAVQCVEEAVLNALVANEPMTGRRGHRTPALPHDRVRALLGLA</sequence>
<comment type="similarity">
    <text evidence="1">Belongs to the peptidase S58 family.</text>
</comment>
<dbReference type="InterPro" id="IPR016117">
    <property type="entry name" value="ArgJ-like_dom_sf"/>
</dbReference>
<protein>
    <submittedName>
        <fullName evidence="3">L-aminopeptidase/D-esterase-like protein</fullName>
    </submittedName>
</protein>
<feature type="compositionally biased region" description="Polar residues" evidence="2">
    <location>
        <begin position="1"/>
        <end position="11"/>
    </location>
</feature>
<dbReference type="Gene3D" id="3.60.70.12">
    <property type="entry name" value="L-amino peptidase D-ALA esterase/amidase"/>
    <property type="match status" value="1"/>
</dbReference>
<dbReference type="SUPFAM" id="SSF56266">
    <property type="entry name" value="DmpA/ArgJ-like"/>
    <property type="match status" value="1"/>
</dbReference>
<reference evidence="3 4" key="1">
    <citation type="submission" date="2020-08" db="EMBL/GenBank/DDBJ databases">
        <title>Genomic Encyclopedia of Type Strains, Phase III (KMG-III): the genomes of soil and plant-associated and newly described type strains.</title>
        <authorList>
            <person name="Whitman W."/>
        </authorList>
    </citation>
    <scope>NUCLEOTIDE SEQUENCE [LARGE SCALE GENOMIC DNA]</scope>
    <source>
        <strain evidence="3 4">SFB5A</strain>
    </source>
</reference>
<keyword evidence="3" id="KW-0378">Hydrolase</keyword>
<dbReference type="GO" id="GO:0004177">
    <property type="term" value="F:aminopeptidase activity"/>
    <property type="evidence" value="ECO:0007669"/>
    <property type="project" value="UniProtKB-KW"/>
</dbReference>
<comment type="caution">
    <text evidence="3">The sequence shown here is derived from an EMBL/GenBank/DDBJ whole genome shotgun (WGS) entry which is preliminary data.</text>
</comment>